<keyword evidence="2" id="KW-1185">Reference proteome</keyword>
<organism evidence="1 2">
    <name type="scientific">Flemingia macrophylla</name>
    <dbReference type="NCBI Taxonomy" id="520843"/>
    <lineage>
        <taxon>Eukaryota</taxon>
        <taxon>Viridiplantae</taxon>
        <taxon>Streptophyta</taxon>
        <taxon>Embryophyta</taxon>
        <taxon>Tracheophyta</taxon>
        <taxon>Spermatophyta</taxon>
        <taxon>Magnoliopsida</taxon>
        <taxon>eudicotyledons</taxon>
        <taxon>Gunneridae</taxon>
        <taxon>Pentapetalae</taxon>
        <taxon>rosids</taxon>
        <taxon>fabids</taxon>
        <taxon>Fabales</taxon>
        <taxon>Fabaceae</taxon>
        <taxon>Papilionoideae</taxon>
        <taxon>50 kb inversion clade</taxon>
        <taxon>NPAAA clade</taxon>
        <taxon>indigoferoid/millettioid clade</taxon>
        <taxon>Phaseoleae</taxon>
        <taxon>Flemingia</taxon>
    </lineage>
</organism>
<gene>
    <name evidence="1" type="ORF">Fmac_030749</name>
</gene>
<evidence type="ECO:0008006" key="3">
    <source>
        <dbReference type="Google" id="ProtNLM"/>
    </source>
</evidence>
<dbReference type="EMBL" id="JBGMDY010000011">
    <property type="protein sequence ID" value="KAL2316873.1"/>
    <property type="molecule type" value="Genomic_DNA"/>
</dbReference>
<accession>A0ABD1L028</accession>
<evidence type="ECO:0000313" key="1">
    <source>
        <dbReference type="EMBL" id="KAL2316873.1"/>
    </source>
</evidence>
<dbReference type="AlphaFoldDB" id="A0ABD1L028"/>
<proteinExistence type="predicted"/>
<name>A0ABD1L028_9FABA</name>
<dbReference type="Proteomes" id="UP001603857">
    <property type="component" value="Unassembled WGS sequence"/>
</dbReference>
<sequence length="123" mass="14186">MHNRLCVFLVDVLQSPTTFYAVREPLLCLREPAPFARRISACMQKKQGILHVMKRLLFRRATSSFRIVHRGFLLISSWMNEEGAVHVSRFSSLFFLRISVETNSTHPSFSICMNSKSLEPNRG</sequence>
<evidence type="ECO:0000313" key="2">
    <source>
        <dbReference type="Proteomes" id="UP001603857"/>
    </source>
</evidence>
<protein>
    <recommendedName>
        <fullName evidence="3">Secreted protein</fullName>
    </recommendedName>
</protein>
<reference evidence="1 2" key="1">
    <citation type="submission" date="2024-08" db="EMBL/GenBank/DDBJ databases">
        <title>Insights into the chromosomal genome structure of Flemingia macrophylla.</title>
        <authorList>
            <person name="Ding Y."/>
            <person name="Zhao Y."/>
            <person name="Bi W."/>
            <person name="Wu M."/>
            <person name="Zhao G."/>
            <person name="Gong Y."/>
            <person name="Li W."/>
            <person name="Zhang P."/>
        </authorList>
    </citation>
    <scope>NUCLEOTIDE SEQUENCE [LARGE SCALE GENOMIC DNA]</scope>
    <source>
        <strain evidence="1">DYQJB</strain>
        <tissue evidence="1">Leaf</tissue>
    </source>
</reference>
<comment type="caution">
    <text evidence="1">The sequence shown here is derived from an EMBL/GenBank/DDBJ whole genome shotgun (WGS) entry which is preliminary data.</text>
</comment>